<proteinExistence type="predicted"/>
<evidence type="ECO:0000313" key="1">
    <source>
        <dbReference type="EMBL" id="MBB5759568.1"/>
    </source>
</evidence>
<dbReference type="AlphaFoldDB" id="A0A840ZR93"/>
<reference evidence="1 2" key="1">
    <citation type="submission" date="2020-08" db="EMBL/GenBank/DDBJ databases">
        <title>Genomic Encyclopedia of Type Strains, Phase IV (KMG-IV): sequencing the most valuable type-strain genomes for metagenomic binning, comparative biology and taxonomic classification.</title>
        <authorList>
            <person name="Goeker M."/>
        </authorList>
    </citation>
    <scope>NUCLEOTIDE SEQUENCE [LARGE SCALE GENOMIC DNA]</scope>
    <source>
        <strain evidence="1 2">DSM 2163</strain>
    </source>
</reference>
<organism evidence="1 2">
    <name type="scientific">Methylorubrum rhodinum</name>
    <dbReference type="NCBI Taxonomy" id="29428"/>
    <lineage>
        <taxon>Bacteria</taxon>
        <taxon>Pseudomonadati</taxon>
        <taxon>Pseudomonadota</taxon>
        <taxon>Alphaproteobacteria</taxon>
        <taxon>Hyphomicrobiales</taxon>
        <taxon>Methylobacteriaceae</taxon>
        <taxon>Methylorubrum</taxon>
    </lineage>
</organism>
<dbReference type="InterPro" id="IPR023157">
    <property type="entry name" value="AGR-C-984p-like_sf"/>
</dbReference>
<dbReference type="RefSeq" id="WP_183572745.1">
    <property type="nucleotide sequence ID" value="NZ_JACHOP010000025.1"/>
</dbReference>
<protein>
    <recommendedName>
        <fullName evidence="3">DUF1217 domain-containing protein</fullName>
    </recommendedName>
</protein>
<sequence length="420" mass="43667">MTDTLTSYRLIARDMTTSLKRKAAEPTVARETAYYEAHIGKVKSVDDLMADQRLYAYAMKAYGLEDMTYAKAFMRKVLTDGVASATSFANRLADDRYVAFARAFSFPKAASATGTDPAGFGRAAAPATVSADASLPETTDFSGRREARFVIESRLDAATVQSVTITLNAATLAGTARDPAKATRAEIAAAINAQVAASGEASLEGKVQVGIGVDNALFFETTAFYSLGEDGAPGGSGANADVNVYAGGTGRTLAIRNVPLSGLDRVAVDVGFGTALGPDAMAQTVTDAYLRQSLESDAGAQDTGVRLALYFARKAPTLASAYDILGDAALSQVANTVIGLPATSGAATSAALARRVALIGSKIDIASFRDPAKVESFVRRFAAIWDAQNNTQSAPVLALFASGGIDAEMLTSLQASRSGR</sequence>
<evidence type="ECO:0008006" key="3">
    <source>
        <dbReference type="Google" id="ProtNLM"/>
    </source>
</evidence>
<gene>
    <name evidence="1" type="ORF">HNR00_004302</name>
</gene>
<dbReference type="Pfam" id="PF06748">
    <property type="entry name" value="DUF1217"/>
    <property type="match status" value="2"/>
</dbReference>
<comment type="caution">
    <text evidence="1">The sequence shown here is derived from an EMBL/GenBank/DDBJ whole genome shotgun (WGS) entry which is preliminary data.</text>
</comment>
<evidence type="ECO:0000313" key="2">
    <source>
        <dbReference type="Proteomes" id="UP000583454"/>
    </source>
</evidence>
<name>A0A840ZR93_9HYPH</name>
<dbReference type="Gene3D" id="1.10.3700.10">
    <property type="entry name" value="AGR C 984p-like"/>
    <property type="match status" value="2"/>
</dbReference>
<accession>A0A840ZR93</accession>
<dbReference type="SUPFAM" id="SSF158837">
    <property type="entry name" value="AGR C 984p-like"/>
    <property type="match status" value="1"/>
</dbReference>
<keyword evidence="2" id="KW-1185">Reference proteome</keyword>
<dbReference type="Proteomes" id="UP000583454">
    <property type="component" value="Unassembled WGS sequence"/>
</dbReference>
<dbReference type="InterPro" id="IPR010626">
    <property type="entry name" value="DUF1217"/>
</dbReference>
<dbReference type="EMBL" id="JACHOP010000025">
    <property type="protein sequence ID" value="MBB5759568.1"/>
    <property type="molecule type" value="Genomic_DNA"/>
</dbReference>